<reference evidence="3 4" key="1">
    <citation type="journal article" date="2021" name="bioRxiv">
        <title>Chromosome-scale and haplotype-resolved genome assembly of a tetraploid potato cultivar.</title>
        <authorList>
            <person name="Sun H."/>
            <person name="Jiao W.-B."/>
            <person name="Krause K."/>
            <person name="Campoy J.A."/>
            <person name="Goel M."/>
            <person name="Folz-Donahue K."/>
            <person name="Kukat C."/>
            <person name="Huettel B."/>
            <person name="Schneeberger K."/>
        </authorList>
    </citation>
    <scope>NUCLEOTIDE SEQUENCE [LARGE SCALE GENOMIC DNA]</scope>
    <source>
        <strain evidence="3">SolTubOtavaFocal</strain>
        <tissue evidence="3">Leaves</tissue>
    </source>
</reference>
<evidence type="ECO:0000259" key="2">
    <source>
        <dbReference type="Pfam" id="PF14111"/>
    </source>
</evidence>
<organism evidence="3 4">
    <name type="scientific">Solanum tuberosum</name>
    <name type="common">Potato</name>
    <dbReference type="NCBI Taxonomy" id="4113"/>
    <lineage>
        <taxon>Eukaryota</taxon>
        <taxon>Viridiplantae</taxon>
        <taxon>Streptophyta</taxon>
        <taxon>Embryophyta</taxon>
        <taxon>Tracheophyta</taxon>
        <taxon>Spermatophyta</taxon>
        <taxon>Magnoliopsida</taxon>
        <taxon>eudicotyledons</taxon>
        <taxon>Gunneridae</taxon>
        <taxon>Pentapetalae</taxon>
        <taxon>asterids</taxon>
        <taxon>lamiids</taxon>
        <taxon>Solanales</taxon>
        <taxon>Solanaceae</taxon>
        <taxon>Solanoideae</taxon>
        <taxon>Solaneae</taxon>
        <taxon>Solanum</taxon>
    </lineage>
</organism>
<evidence type="ECO:0000313" key="4">
    <source>
        <dbReference type="Proteomes" id="UP000826656"/>
    </source>
</evidence>
<feature type="region of interest" description="Disordered" evidence="1">
    <location>
        <begin position="1"/>
        <end position="20"/>
    </location>
</feature>
<keyword evidence="4" id="KW-1185">Reference proteome</keyword>
<name>A0ABQ7U2V2_SOLTU</name>
<accession>A0ABQ7U2V2</accession>
<evidence type="ECO:0000256" key="1">
    <source>
        <dbReference type="SAM" id="MobiDB-lite"/>
    </source>
</evidence>
<gene>
    <name evidence="3" type="ORF">KY290_033729</name>
</gene>
<dbReference type="EMBL" id="JAIVGD010000026">
    <property type="protein sequence ID" value="KAH0740686.1"/>
    <property type="molecule type" value="Genomic_DNA"/>
</dbReference>
<proteinExistence type="predicted"/>
<sequence length="463" mass="53539">MATILGQPPPETGQSQSNPSMTRNYVAILRPSPLSSKPVTMRPISYLHGEPRIIWEEEEVTQMIYKENLQYDVIGKFSYGMPEINKLRKIIPKQCELKGECNIGLLGNRHDPMFDPEEEMTIAIAWISFPGLPLIFFVKQAIFSLAAAVGNPLQVDMATQNQTRPCYVRVKQSGEVVEKWIRIKYDYVPKYCVNCRLQGHNEQECYALHPELYPKKNEVVMENGMEKQENKGHKEIGQPLTEGKKHKLEREGIMNKSKEQFQIHRNKRHQEKLRPVEQRGRMQVWNPKPIHMEMGKEGWINLNNQFEALKDTNQSEEIIGEKTNTKVEVSTRNWVKDNFTNNETLGNQSANHERVSEGQSIDDETQHKQVEKTRVLNKNKGTKIMLWKLENEREKDSTTIPDPICIVEPNSGDKSISYIHDMTPTQKQSYQDEREDEDMEMNIQSASKACDLSPRQMEELKSG</sequence>
<dbReference type="PANTHER" id="PTHR31286:SF179">
    <property type="entry name" value="RNASE H TYPE-1 DOMAIN-CONTAINING PROTEIN"/>
    <property type="match status" value="1"/>
</dbReference>
<dbReference type="InterPro" id="IPR040256">
    <property type="entry name" value="At4g02000-like"/>
</dbReference>
<feature type="domain" description="DUF4283" evidence="2">
    <location>
        <begin position="66"/>
        <end position="110"/>
    </location>
</feature>
<protein>
    <recommendedName>
        <fullName evidence="2">DUF4283 domain-containing protein</fullName>
    </recommendedName>
</protein>
<comment type="caution">
    <text evidence="3">The sequence shown here is derived from an EMBL/GenBank/DDBJ whole genome shotgun (WGS) entry which is preliminary data.</text>
</comment>
<feature type="region of interest" description="Disordered" evidence="1">
    <location>
        <begin position="339"/>
        <end position="369"/>
    </location>
</feature>
<dbReference type="Pfam" id="PF14111">
    <property type="entry name" value="DUF4283"/>
    <property type="match status" value="1"/>
</dbReference>
<dbReference type="Proteomes" id="UP000826656">
    <property type="component" value="Unassembled WGS sequence"/>
</dbReference>
<feature type="region of interest" description="Disordered" evidence="1">
    <location>
        <begin position="424"/>
        <end position="463"/>
    </location>
</feature>
<evidence type="ECO:0000313" key="3">
    <source>
        <dbReference type="EMBL" id="KAH0740686.1"/>
    </source>
</evidence>
<dbReference type="PANTHER" id="PTHR31286">
    <property type="entry name" value="GLYCINE-RICH CELL WALL STRUCTURAL PROTEIN 1.8-LIKE"/>
    <property type="match status" value="1"/>
</dbReference>
<feature type="compositionally biased region" description="Polar residues" evidence="1">
    <location>
        <begin position="339"/>
        <end position="350"/>
    </location>
</feature>
<dbReference type="InterPro" id="IPR025558">
    <property type="entry name" value="DUF4283"/>
</dbReference>